<name>A0A2P6QNM4_ROSCH</name>
<dbReference type="AlphaFoldDB" id="A0A2P6QNM4"/>
<sequence length="306" mass="33042">MDVDPSSICISPPGLHSVDEVVSSHVLSRSRQRPLFSAETEDLLSADDPITNSSEYEDDMLDENCEKNVMSTDPLSLHIPCSTMEFVEQCTVRHSNDLHSHEVNPAIVSKVHNDITVYNNTSPSSSVPVEPQASGVIENESMEIGSVDGVVFVEHCASTNPNGNHSHDIDTAPTVISKRSPDNTVYYKTSASASMPVESEMVVVAETSGIILENDRMEIESENGSTICADNPSTLDGVRGCMINGSDCSQDSESVGSAMVVYSEPLLKFSSTSSCNKEELPVENGVTETLQSLNLILKSVNFKRVP</sequence>
<accession>A0A2P6QNM4</accession>
<evidence type="ECO:0000313" key="1">
    <source>
        <dbReference type="EMBL" id="PRQ35768.1"/>
    </source>
</evidence>
<evidence type="ECO:0000313" key="2">
    <source>
        <dbReference type="Proteomes" id="UP000238479"/>
    </source>
</evidence>
<comment type="caution">
    <text evidence="1">The sequence shown here is derived from an EMBL/GenBank/DDBJ whole genome shotgun (WGS) entry which is preliminary data.</text>
</comment>
<proteinExistence type="predicted"/>
<keyword evidence="2" id="KW-1185">Reference proteome</keyword>
<reference evidence="1 2" key="1">
    <citation type="journal article" date="2018" name="Nat. Genet.">
        <title>The Rosa genome provides new insights in the design of modern roses.</title>
        <authorList>
            <person name="Bendahmane M."/>
        </authorList>
    </citation>
    <scope>NUCLEOTIDE SEQUENCE [LARGE SCALE GENOMIC DNA]</scope>
    <source>
        <strain evidence="2">cv. Old Blush</strain>
    </source>
</reference>
<dbReference type="EMBL" id="PDCK01000043">
    <property type="protein sequence ID" value="PRQ35768.1"/>
    <property type="molecule type" value="Genomic_DNA"/>
</dbReference>
<dbReference type="Proteomes" id="UP000238479">
    <property type="component" value="Chromosome 5"/>
</dbReference>
<gene>
    <name evidence="1" type="ORF">RchiOBHm_Chr5g0083541</name>
</gene>
<organism evidence="1 2">
    <name type="scientific">Rosa chinensis</name>
    <name type="common">China rose</name>
    <dbReference type="NCBI Taxonomy" id="74649"/>
    <lineage>
        <taxon>Eukaryota</taxon>
        <taxon>Viridiplantae</taxon>
        <taxon>Streptophyta</taxon>
        <taxon>Embryophyta</taxon>
        <taxon>Tracheophyta</taxon>
        <taxon>Spermatophyta</taxon>
        <taxon>Magnoliopsida</taxon>
        <taxon>eudicotyledons</taxon>
        <taxon>Gunneridae</taxon>
        <taxon>Pentapetalae</taxon>
        <taxon>rosids</taxon>
        <taxon>fabids</taxon>
        <taxon>Rosales</taxon>
        <taxon>Rosaceae</taxon>
        <taxon>Rosoideae</taxon>
        <taxon>Rosoideae incertae sedis</taxon>
        <taxon>Rosa</taxon>
    </lineage>
</organism>
<protein>
    <submittedName>
        <fullName evidence="1">Uncharacterized protein</fullName>
    </submittedName>
</protein>
<dbReference type="Gramene" id="PRQ35768">
    <property type="protein sequence ID" value="PRQ35768"/>
    <property type="gene ID" value="RchiOBHm_Chr5g0083541"/>
</dbReference>